<dbReference type="Pfam" id="PF08550">
    <property type="entry name" value="GATA_AreA"/>
    <property type="match status" value="1"/>
</dbReference>
<dbReference type="EMBL" id="ML002301">
    <property type="protein sequence ID" value="RKP39063.1"/>
    <property type="molecule type" value="Genomic_DNA"/>
</dbReference>
<dbReference type="InterPro" id="IPR013860">
    <property type="entry name" value="AreA_GATA"/>
</dbReference>
<dbReference type="GO" id="GO:0000122">
    <property type="term" value="P:negative regulation of transcription by RNA polymerase II"/>
    <property type="evidence" value="ECO:0007669"/>
    <property type="project" value="TreeGrafter"/>
</dbReference>
<dbReference type="PANTHER" id="PTHR28014">
    <property type="entry name" value="NEGATIVE REGULATOR OF RAS-CAMP PATHWAY"/>
    <property type="match status" value="1"/>
</dbReference>
<evidence type="ECO:0000259" key="1">
    <source>
        <dbReference type="Pfam" id="PF08550"/>
    </source>
</evidence>
<proteinExistence type="predicted"/>
<evidence type="ECO:0000313" key="3">
    <source>
        <dbReference type="Proteomes" id="UP000268162"/>
    </source>
</evidence>
<dbReference type="PANTHER" id="PTHR28014:SF1">
    <property type="entry name" value="NEGATIVE REGULATOR OF RAS-CAMP PATHWAY"/>
    <property type="match status" value="1"/>
</dbReference>
<feature type="domain" description="Nitrogen regulatory protein areA GATA-like" evidence="1">
    <location>
        <begin position="30"/>
        <end position="55"/>
    </location>
</feature>
<evidence type="ECO:0000313" key="2">
    <source>
        <dbReference type="EMBL" id="RKP39063.1"/>
    </source>
</evidence>
<organism evidence="2 3">
    <name type="scientific">Dimargaris cristalligena</name>
    <dbReference type="NCBI Taxonomy" id="215637"/>
    <lineage>
        <taxon>Eukaryota</taxon>
        <taxon>Fungi</taxon>
        <taxon>Fungi incertae sedis</taxon>
        <taxon>Zoopagomycota</taxon>
        <taxon>Kickxellomycotina</taxon>
        <taxon>Dimargaritomycetes</taxon>
        <taxon>Dimargaritales</taxon>
        <taxon>Dimargaritaceae</taxon>
        <taxon>Dimargaris</taxon>
    </lineage>
</organism>
<dbReference type="InterPro" id="IPR053043">
    <property type="entry name" value="Ras-cAMP_regulatory"/>
</dbReference>
<name>A0A4P9ZZB3_9FUNG</name>
<protein>
    <recommendedName>
        <fullName evidence="1">Nitrogen regulatory protein areA GATA-like domain-containing protein</fullName>
    </recommendedName>
</protein>
<feature type="non-terminal residue" evidence="2">
    <location>
        <position position="55"/>
    </location>
</feature>
<keyword evidence="3" id="KW-1185">Reference proteome</keyword>
<sequence>MAPLILKIKGNKLFSQFNDVGSVEELSKTWRVITKVKDSLEDGSRLENLSWRLWH</sequence>
<dbReference type="STRING" id="215637.A0A4P9ZZB3"/>
<reference evidence="3" key="1">
    <citation type="journal article" date="2018" name="Nat. Microbiol.">
        <title>Leveraging single-cell genomics to expand the fungal tree of life.</title>
        <authorList>
            <person name="Ahrendt S.R."/>
            <person name="Quandt C.A."/>
            <person name="Ciobanu D."/>
            <person name="Clum A."/>
            <person name="Salamov A."/>
            <person name="Andreopoulos B."/>
            <person name="Cheng J.F."/>
            <person name="Woyke T."/>
            <person name="Pelin A."/>
            <person name="Henrissat B."/>
            <person name="Reynolds N.K."/>
            <person name="Benny G.L."/>
            <person name="Smith M.E."/>
            <person name="James T.Y."/>
            <person name="Grigoriev I.V."/>
        </authorList>
    </citation>
    <scope>NUCLEOTIDE SEQUENCE [LARGE SCALE GENOMIC DNA]</scope>
    <source>
        <strain evidence="3">RSA 468</strain>
    </source>
</reference>
<dbReference type="Proteomes" id="UP000268162">
    <property type="component" value="Unassembled WGS sequence"/>
</dbReference>
<gene>
    <name evidence="2" type="ORF">BJ085DRAFT_21073</name>
</gene>
<dbReference type="GO" id="GO:0031930">
    <property type="term" value="P:mitochondria-nucleus signaling pathway"/>
    <property type="evidence" value="ECO:0007669"/>
    <property type="project" value="TreeGrafter"/>
</dbReference>
<dbReference type="GO" id="GO:0005737">
    <property type="term" value="C:cytoplasm"/>
    <property type="evidence" value="ECO:0007669"/>
    <property type="project" value="TreeGrafter"/>
</dbReference>
<dbReference type="GO" id="GO:0006808">
    <property type="term" value="P:regulation of nitrogen utilization"/>
    <property type="evidence" value="ECO:0007669"/>
    <property type="project" value="TreeGrafter"/>
</dbReference>
<accession>A0A4P9ZZB3</accession>
<dbReference type="AlphaFoldDB" id="A0A4P9ZZB3"/>